<dbReference type="PANTHER" id="PTHR33498">
    <property type="entry name" value="TRANSPOSASE FOR INSERTION SEQUENCE ELEMENT IS1557"/>
    <property type="match status" value="1"/>
</dbReference>
<dbReference type="Proteomes" id="UP000249828">
    <property type="component" value="Unassembled WGS sequence"/>
</dbReference>
<dbReference type="InterPro" id="IPR002560">
    <property type="entry name" value="Transposase_DDE"/>
</dbReference>
<keyword evidence="3" id="KW-1185">Reference proteome</keyword>
<protein>
    <recommendedName>
        <fullName evidence="1">Transposase IS204/IS1001/IS1096/IS1165 DDE domain-containing protein</fullName>
    </recommendedName>
</protein>
<proteinExistence type="predicted"/>
<dbReference type="AlphaFoldDB" id="A0A2W3ZCE3"/>
<dbReference type="InterPro" id="IPR047951">
    <property type="entry name" value="Transpos_ISL3"/>
</dbReference>
<gene>
    <name evidence="2" type="ORF">CI088_01655</name>
</gene>
<dbReference type="Pfam" id="PF01610">
    <property type="entry name" value="DDE_Tnp_ISL3"/>
    <property type="match status" value="1"/>
</dbReference>
<accession>A0A2W3ZCE3</accession>
<evidence type="ECO:0000313" key="3">
    <source>
        <dbReference type="Proteomes" id="UP000249828"/>
    </source>
</evidence>
<organism evidence="2 3">
    <name type="scientific">Enterococcus plantarum</name>
    <dbReference type="NCBI Taxonomy" id="1077675"/>
    <lineage>
        <taxon>Bacteria</taxon>
        <taxon>Bacillati</taxon>
        <taxon>Bacillota</taxon>
        <taxon>Bacilli</taxon>
        <taxon>Lactobacillales</taxon>
        <taxon>Enterococcaceae</taxon>
        <taxon>Enterococcus</taxon>
    </lineage>
</organism>
<feature type="domain" description="Transposase IS204/IS1001/IS1096/IS1165 DDE" evidence="1">
    <location>
        <begin position="3"/>
        <end position="66"/>
    </location>
</feature>
<dbReference type="PANTHER" id="PTHR33498:SF1">
    <property type="entry name" value="TRANSPOSASE FOR INSERTION SEQUENCE ELEMENT IS1557"/>
    <property type="match status" value="1"/>
</dbReference>
<comment type="caution">
    <text evidence="2">The sequence shown here is derived from an EMBL/GenBank/DDBJ whole genome shotgun (WGS) entry which is preliminary data.</text>
</comment>
<name>A0A2W3ZCE3_9ENTE</name>
<evidence type="ECO:0000259" key="1">
    <source>
        <dbReference type="Pfam" id="PF01610"/>
    </source>
</evidence>
<dbReference type="EMBL" id="PIEU01000005">
    <property type="protein sequence ID" value="PZL77441.1"/>
    <property type="molecule type" value="Genomic_DNA"/>
</dbReference>
<sequence>MFDEFKSVKQVADSMSLIMMDGQTKQLIDVVENRQLPFLERYFSRFSLSVRKTVKYIVCDMYTLIFLSSKSYFRWLRLFLIAFYCQTHRSNLFKTPYSENEHISSSGKYRSKKISTLEEILETSSKKSVEA</sequence>
<evidence type="ECO:0000313" key="2">
    <source>
        <dbReference type="EMBL" id="PZL77441.1"/>
    </source>
</evidence>
<reference evidence="2 3" key="1">
    <citation type="submission" date="2017-11" db="EMBL/GenBank/DDBJ databases">
        <title>Draft genome sequence of Enterococcus plantarum TRW2 strain isolated from lettuce.</title>
        <authorList>
            <person name="Kim E.B."/>
            <person name="Marco M.L."/>
            <person name="Williams T.R."/>
            <person name="You I.H."/>
        </authorList>
    </citation>
    <scope>NUCLEOTIDE SEQUENCE [LARGE SCALE GENOMIC DNA]</scope>
    <source>
        <strain evidence="2 3">TRW2</strain>
    </source>
</reference>